<feature type="non-terminal residue" evidence="1">
    <location>
        <position position="61"/>
    </location>
</feature>
<comment type="caution">
    <text evidence="1">The sequence shown here is derived from an EMBL/GenBank/DDBJ whole genome shotgun (WGS) entry which is preliminary data.</text>
</comment>
<sequence length="61" mass="6470">MVTSSWWNDGVDVVSAAIDSLLTDGHYGGAIGSVIKGAMAKWCGVFSDSRHKQLVTGCTPW</sequence>
<evidence type="ECO:0000313" key="2">
    <source>
        <dbReference type="Proteomes" id="UP000265520"/>
    </source>
</evidence>
<reference evidence="1 2" key="1">
    <citation type="journal article" date="2018" name="Front. Plant Sci.">
        <title>Red Clover (Trifolium pratense) and Zigzag Clover (T. medium) - A Picture of Genomic Similarities and Differences.</title>
        <authorList>
            <person name="Dluhosova J."/>
            <person name="Istvanek J."/>
            <person name="Nedelnik J."/>
            <person name="Repkova J."/>
        </authorList>
    </citation>
    <scope>NUCLEOTIDE SEQUENCE [LARGE SCALE GENOMIC DNA]</scope>
    <source>
        <strain evidence="2">cv. 10/8</strain>
        <tissue evidence="1">Leaf</tissue>
    </source>
</reference>
<accession>A0A392RBI1</accession>
<dbReference type="EMBL" id="LXQA010202316">
    <property type="protein sequence ID" value="MCI33206.1"/>
    <property type="molecule type" value="Genomic_DNA"/>
</dbReference>
<dbReference type="Proteomes" id="UP000265520">
    <property type="component" value="Unassembled WGS sequence"/>
</dbReference>
<name>A0A392RBI1_9FABA</name>
<dbReference type="AlphaFoldDB" id="A0A392RBI1"/>
<organism evidence="1 2">
    <name type="scientific">Trifolium medium</name>
    <dbReference type="NCBI Taxonomy" id="97028"/>
    <lineage>
        <taxon>Eukaryota</taxon>
        <taxon>Viridiplantae</taxon>
        <taxon>Streptophyta</taxon>
        <taxon>Embryophyta</taxon>
        <taxon>Tracheophyta</taxon>
        <taxon>Spermatophyta</taxon>
        <taxon>Magnoliopsida</taxon>
        <taxon>eudicotyledons</taxon>
        <taxon>Gunneridae</taxon>
        <taxon>Pentapetalae</taxon>
        <taxon>rosids</taxon>
        <taxon>fabids</taxon>
        <taxon>Fabales</taxon>
        <taxon>Fabaceae</taxon>
        <taxon>Papilionoideae</taxon>
        <taxon>50 kb inversion clade</taxon>
        <taxon>NPAAA clade</taxon>
        <taxon>Hologalegina</taxon>
        <taxon>IRL clade</taxon>
        <taxon>Trifolieae</taxon>
        <taxon>Trifolium</taxon>
    </lineage>
</organism>
<proteinExistence type="predicted"/>
<protein>
    <submittedName>
        <fullName evidence="1">Uncharacterized protein</fullName>
    </submittedName>
</protein>
<evidence type="ECO:0000313" key="1">
    <source>
        <dbReference type="EMBL" id="MCI33206.1"/>
    </source>
</evidence>
<keyword evidence="2" id="KW-1185">Reference proteome</keyword>